<protein>
    <submittedName>
        <fullName evidence="7">Uncharacterized protein</fullName>
    </submittedName>
</protein>
<proteinExistence type="predicted"/>
<keyword evidence="2 4" id="KW-0863">Zinc-finger</keyword>
<evidence type="ECO:0000256" key="4">
    <source>
        <dbReference type="PROSITE-ProRule" id="PRU00134"/>
    </source>
</evidence>
<feature type="domain" description="SET" evidence="5">
    <location>
        <begin position="103"/>
        <end position="241"/>
    </location>
</feature>
<dbReference type="Pfam" id="PF00856">
    <property type="entry name" value="SET"/>
    <property type="match status" value="1"/>
</dbReference>
<dbReference type="GO" id="GO:0005634">
    <property type="term" value="C:nucleus"/>
    <property type="evidence" value="ECO:0007669"/>
    <property type="project" value="TreeGrafter"/>
</dbReference>
<sequence length="465" mass="52817">MRIVHDPAVFDTADDVPGDRGRRIETQTELVAGDLALRASAHAVVLLPELWGSHCHKCFGGSDWRRLSRCGCCRTVYYCSKKCQQMDWRLDHQKECKRLKQLAQLELTSDQVMDVVLLGRVLRRKDAEGLKPVELVWYEEDLKDQELILLAALAQKLNLVDADSYSMDEMLRMLSRFRNNNFSISDELLLPLGAGCFPLGAMVNHSCDPNCAVTFVPETLDMEFRAMRPIKSGQEVTQTYVDVALPRRERQQRLQRKYHFRCNCARCAQSLQGGTSPDTFLDADIDGIPQEFWTQERQDEVEQALKEISDAASRGAVETDLAMQQQHRIEALEKLAKRQDGILHGENIAQLQTLSTLFSAEIKRGSVRASCRYGERMLEFYRRVYSSNHPMTGLHLFTLGDLYDQLAQTGADPADRCDAKAVEYLAEAQRILRITHGKGHRLVALLADRLDHRGRGNVEAQSPRQ</sequence>
<dbReference type="InterPro" id="IPR011990">
    <property type="entry name" value="TPR-like_helical_dom_sf"/>
</dbReference>
<dbReference type="GO" id="GO:0008270">
    <property type="term" value="F:zinc ion binding"/>
    <property type="evidence" value="ECO:0007669"/>
    <property type="project" value="UniProtKB-KW"/>
</dbReference>
<evidence type="ECO:0000256" key="2">
    <source>
        <dbReference type="ARBA" id="ARBA00022771"/>
    </source>
</evidence>
<dbReference type="Gene3D" id="2.170.270.10">
    <property type="entry name" value="SET domain"/>
    <property type="match status" value="1"/>
</dbReference>
<dbReference type="EMBL" id="CAKLBY020000226">
    <property type="protein sequence ID" value="CAK7937238.1"/>
    <property type="molecule type" value="Genomic_DNA"/>
</dbReference>
<keyword evidence="3" id="KW-0862">Zinc</keyword>
<dbReference type="CDD" id="cd20071">
    <property type="entry name" value="SET_SMYD"/>
    <property type="match status" value="1"/>
</dbReference>
<dbReference type="PROSITE" id="PS50865">
    <property type="entry name" value="ZF_MYND_2"/>
    <property type="match status" value="1"/>
</dbReference>
<accession>A0AAV1UU42</accession>
<dbReference type="SUPFAM" id="SSF82199">
    <property type="entry name" value="SET domain"/>
    <property type="match status" value="1"/>
</dbReference>
<evidence type="ECO:0000313" key="7">
    <source>
        <dbReference type="EMBL" id="CAK7937238.1"/>
    </source>
</evidence>
<dbReference type="InterPro" id="IPR050869">
    <property type="entry name" value="H3K4_H4K5_MeTrfase"/>
</dbReference>
<dbReference type="Proteomes" id="UP001162060">
    <property type="component" value="Unassembled WGS sequence"/>
</dbReference>
<dbReference type="Gene3D" id="1.25.40.10">
    <property type="entry name" value="Tetratricopeptide repeat domain"/>
    <property type="match status" value="1"/>
</dbReference>
<dbReference type="Pfam" id="PF01753">
    <property type="entry name" value="zf-MYND"/>
    <property type="match status" value="1"/>
</dbReference>
<evidence type="ECO:0000256" key="1">
    <source>
        <dbReference type="ARBA" id="ARBA00022723"/>
    </source>
</evidence>
<dbReference type="InterPro" id="IPR046341">
    <property type="entry name" value="SET_dom_sf"/>
</dbReference>
<evidence type="ECO:0000259" key="6">
    <source>
        <dbReference type="PROSITE" id="PS50865"/>
    </source>
</evidence>
<reference evidence="7" key="1">
    <citation type="submission" date="2024-01" db="EMBL/GenBank/DDBJ databases">
        <authorList>
            <person name="Webb A."/>
        </authorList>
    </citation>
    <scope>NUCLEOTIDE SEQUENCE</scope>
    <source>
        <strain evidence="7">Pm1</strain>
    </source>
</reference>
<dbReference type="PROSITE" id="PS50280">
    <property type="entry name" value="SET"/>
    <property type="match status" value="1"/>
</dbReference>
<dbReference type="InterPro" id="IPR002893">
    <property type="entry name" value="Znf_MYND"/>
</dbReference>
<name>A0AAV1UU42_9STRA</name>
<evidence type="ECO:0000259" key="5">
    <source>
        <dbReference type="PROSITE" id="PS50280"/>
    </source>
</evidence>
<keyword evidence="1" id="KW-0479">Metal-binding</keyword>
<dbReference type="PANTHER" id="PTHR12197">
    <property type="entry name" value="HISTONE-LYSINE N-METHYLTRANSFERASE SMYD"/>
    <property type="match status" value="1"/>
</dbReference>
<evidence type="ECO:0000256" key="3">
    <source>
        <dbReference type="ARBA" id="ARBA00022833"/>
    </source>
</evidence>
<organism evidence="7 8">
    <name type="scientific">Peronospora matthiolae</name>
    <dbReference type="NCBI Taxonomy" id="2874970"/>
    <lineage>
        <taxon>Eukaryota</taxon>
        <taxon>Sar</taxon>
        <taxon>Stramenopiles</taxon>
        <taxon>Oomycota</taxon>
        <taxon>Peronosporomycetes</taxon>
        <taxon>Peronosporales</taxon>
        <taxon>Peronosporaceae</taxon>
        <taxon>Peronospora</taxon>
    </lineage>
</organism>
<dbReference type="InterPro" id="IPR001214">
    <property type="entry name" value="SET_dom"/>
</dbReference>
<dbReference type="AlphaFoldDB" id="A0AAV1UU42"/>
<evidence type="ECO:0000313" key="8">
    <source>
        <dbReference type="Proteomes" id="UP001162060"/>
    </source>
</evidence>
<gene>
    <name evidence="7" type="ORF">PM001_LOCUS22388</name>
</gene>
<feature type="domain" description="MYND-type" evidence="6">
    <location>
        <begin position="55"/>
        <end position="96"/>
    </location>
</feature>
<dbReference type="Gene3D" id="6.10.140.2220">
    <property type="match status" value="1"/>
</dbReference>
<dbReference type="PANTHER" id="PTHR12197:SF251">
    <property type="entry name" value="EG:BACR7C10.4 PROTEIN"/>
    <property type="match status" value="1"/>
</dbReference>
<comment type="caution">
    <text evidence="7">The sequence shown here is derived from an EMBL/GenBank/DDBJ whole genome shotgun (WGS) entry which is preliminary data.</text>
</comment>
<dbReference type="Gene3D" id="1.10.220.160">
    <property type="match status" value="1"/>
</dbReference>